<organism evidence="3">
    <name type="scientific">Serratia proteamaculans (strain 568)</name>
    <dbReference type="NCBI Taxonomy" id="399741"/>
    <lineage>
        <taxon>Bacteria</taxon>
        <taxon>Pseudomonadati</taxon>
        <taxon>Pseudomonadota</taxon>
        <taxon>Gammaproteobacteria</taxon>
        <taxon>Enterobacterales</taxon>
        <taxon>Yersiniaceae</taxon>
        <taxon>Serratia</taxon>
    </lineage>
</organism>
<dbReference type="KEGG" id="spe:Spro_2268"/>
<sequence length="396" mass="45145">MIGNIFNLTPLGKQMSQPKNWAPELDGLRGYASLWVVLGHICNLTNFNMPILRTPSIGVDVFILLSGYLMAKNYTERQHFEPWDSPKTITSFWLRRFFRIAPLFYILLIVAVFFGDTFGYYRELISSVWIDAQADTDKYGDTSFSNLLTHISFMFGFLPYFSARTAIPDWSIGLEMQYYAIFPFLMLLIMKFGYMRSSVVLMASCVAVAYMAPEYFSSFPRPSMIIFKLPMFLAGMLIYKAVSDNKNHYVIIAMLAPLFSWFMGYFISRGLVVIEVFLIIGLAALLIKHGENSIVNRFAILGKSFLSTRLSRFLGEVSYSVYLLHLMIVIPTIGILVQYSWFVDLPSALRFLLVTATVLPVTYALSTLLFKYVEEKGIVLGKKLIKSRTVKTSEIA</sequence>
<dbReference type="STRING" id="399741.Spro_2268"/>
<feature type="transmembrane region" description="Helical" evidence="1">
    <location>
        <begin position="319"/>
        <end position="342"/>
    </location>
</feature>
<keyword evidence="1" id="KW-1133">Transmembrane helix</keyword>
<dbReference type="eggNOG" id="COG1835">
    <property type="taxonomic scope" value="Bacteria"/>
</dbReference>
<dbReference type="AlphaFoldDB" id="A8GE29"/>
<dbReference type="GO" id="GO:0016747">
    <property type="term" value="F:acyltransferase activity, transferring groups other than amino-acyl groups"/>
    <property type="evidence" value="ECO:0007669"/>
    <property type="project" value="InterPro"/>
</dbReference>
<dbReference type="PANTHER" id="PTHR23028:SF53">
    <property type="entry name" value="ACYL_TRANSF_3 DOMAIN-CONTAINING PROTEIN"/>
    <property type="match status" value="1"/>
</dbReference>
<accession>A8GE29</accession>
<keyword evidence="1" id="KW-0812">Transmembrane</keyword>
<feature type="transmembrane region" description="Helical" evidence="1">
    <location>
        <begin position="147"/>
        <end position="167"/>
    </location>
</feature>
<protein>
    <submittedName>
        <fullName evidence="3">Acyltransferase 3</fullName>
    </submittedName>
</protein>
<keyword evidence="1" id="KW-0472">Membrane</keyword>
<feature type="transmembrane region" description="Helical" evidence="1">
    <location>
        <begin position="271"/>
        <end position="287"/>
    </location>
</feature>
<dbReference type="InterPro" id="IPR050879">
    <property type="entry name" value="Acyltransferase_3"/>
</dbReference>
<dbReference type="PANTHER" id="PTHR23028">
    <property type="entry name" value="ACETYLTRANSFERASE"/>
    <property type="match status" value="1"/>
</dbReference>
<dbReference type="HOGENOM" id="CLU_005679_2_1_6"/>
<feature type="transmembrane region" description="Helical" evidence="1">
    <location>
        <begin position="224"/>
        <end position="242"/>
    </location>
</feature>
<feature type="transmembrane region" description="Helical" evidence="1">
    <location>
        <begin position="179"/>
        <end position="212"/>
    </location>
</feature>
<evidence type="ECO:0000259" key="2">
    <source>
        <dbReference type="Pfam" id="PF01757"/>
    </source>
</evidence>
<evidence type="ECO:0000313" key="3">
    <source>
        <dbReference type="EMBL" id="ABV41369.1"/>
    </source>
</evidence>
<evidence type="ECO:0000256" key="1">
    <source>
        <dbReference type="SAM" id="Phobius"/>
    </source>
</evidence>
<dbReference type="EMBL" id="CP000826">
    <property type="protein sequence ID" value="ABV41369.1"/>
    <property type="molecule type" value="Genomic_DNA"/>
</dbReference>
<name>A8GE29_SERP5</name>
<gene>
    <name evidence="3" type="ordered locus">Spro_2268</name>
</gene>
<feature type="transmembrane region" description="Helical" evidence="1">
    <location>
        <begin position="97"/>
        <end position="115"/>
    </location>
</feature>
<keyword evidence="3" id="KW-0012">Acyltransferase</keyword>
<feature type="domain" description="Acyltransferase 3" evidence="2">
    <location>
        <begin position="24"/>
        <end position="366"/>
    </location>
</feature>
<dbReference type="GO" id="GO:0016020">
    <property type="term" value="C:membrane"/>
    <property type="evidence" value="ECO:0007669"/>
    <property type="project" value="TreeGrafter"/>
</dbReference>
<feature type="transmembrane region" description="Helical" evidence="1">
    <location>
        <begin position="348"/>
        <end position="373"/>
    </location>
</feature>
<dbReference type="Pfam" id="PF01757">
    <property type="entry name" value="Acyl_transf_3"/>
    <property type="match status" value="1"/>
</dbReference>
<keyword evidence="3" id="KW-0808">Transferase</keyword>
<dbReference type="InterPro" id="IPR002656">
    <property type="entry name" value="Acyl_transf_3_dom"/>
</dbReference>
<feature type="transmembrane region" description="Helical" evidence="1">
    <location>
        <begin position="249"/>
        <end position="265"/>
    </location>
</feature>
<dbReference type="GO" id="GO:0000271">
    <property type="term" value="P:polysaccharide biosynthetic process"/>
    <property type="evidence" value="ECO:0007669"/>
    <property type="project" value="TreeGrafter"/>
</dbReference>
<reference evidence="3" key="1">
    <citation type="submission" date="2007-09" db="EMBL/GenBank/DDBJ databases">
        <title>Complete sequence of chromosome of Serratia proteamaculans 568.</title>
        <authorList>
            <consortium name="US DOE Joint Genome Institute"/>
            <person name="Copeland A."/>
            <person name="Lucas S."/>
            <person name="Lapidus A."/>
            <person name="Barry K."/>
            <person name="Glavina del Rio T."/>
            <person name="Dalin E."/>
            <person name="Tice H."/>
            <person name="Pitluck S."/>
            <person name="Chain P."/>
            <person name="Malfatti S."/>
            <person name="Shin M."/>
            <person name="Vergez L."/>
            <person name="Schmutz J."/>
            <person name="Larimer F."/>
            <person name="Land M."/>
            <person name="Hauser L."/>
            <person name="Kyrpides N."/>
            <person name="Kim E."/>
            <person name="Taghavi S."/>
            <person name="Newman L."/>
            <person name="Vangronsveld J."/>
            <person name="van der Lelie D."/>
            <person name="Richardson P."/>
        </authorList>
    </citation>
    <scope>NUCLEOTIDE SEQUENCE [LARGE SCALE GENOMIC DNA]</scope>
    <source>
        <strain evidence="3">568</strain>
    </source>
</reference>
<proteinExistence type="predicted"/>